<gene>
    <name evidence="1" type="ORF">PAGA_a3867</name>
</gene>
<organism evidence="1 2">
    <name type="scientific">Pseudoalteromonas agarivorans DSM 14585</name>
    <dbReference type="NCBI Taxonomy" id="1312369"/>
    <lineage>
        <taxon>Bacteria</taxon>
        <taxon>Pseudomonadati</taxon>
        <taxon>Pseudomonadota</taxon>
        <taxon>Gammaproteobacteria</taxon>
        <taxon>Alteromonadales</taxon>
        <taxon>Pseudoalteromonadaceae</taxon>
        <taxon>Pseudoalteromonas</taxon>
    </lineage>
</organism>
<dbReference type="Proteomes" id="UP000217277">
    <property type="component" value="Chromosome I"/>
</dbReference>
<reference evidence="1" key="1">
    <citation type="submission" date="2015-03" db="EMBL/GenBank/DDBJ databases">
        <authorList>
            <person name="Xie B.-B."/>
            <person name="Rong J.-C."/>
            <person name="Qin Q.-L."/>
            <person name="Zhang Y.-Z."/>
        </authorList>
    </citation>
    <scope>NUCLEOTIDE SEQUENCE</scope>
    <source>
        <strain evidence="1">DSM 14585</strain>
    </source>
</reference>
<evidence type="ECO:0000313" key="1">
    <source>
        <dbReference type="EMBL" id="ATC83937.1"/>
    </source>
</evidence>
<keyword evidence="2" id="KW-1185">Reference proteome</keyword>
<sequence>MIQKNKNIIKNYLGIECDSYRLNRAFSNHIPNLCAASYCQQHKYKSLNTTQDENHQAF</sequence>
<dbReference type="EMBL" id="CP011011">
    <property type="protein sequence ID" value="ATC83937.1"/>
    <property type="molecule type" value="Genomic_DNA"/>
</dbReference>
<protein>
    <submittedName>
        <fullName evidence="1">Uncharacterized protein</fullName>
    </submittedName>
</protein>
<accession>A0ACA8E0G8</accession>
<proteinExistence type="predicted"/>
<name>A0ACA8E0G8_9GAMM</name>
<evidence type="ECO:0000313" key="2">
    <source>
        <dbReference type="Proteomes" id="UP000217277"/>
    </source>
</evidence>